<dbReference type="EMBL" id="VYKJ01000016">
    <property type="protein sequence ID" value="KAA8995845.1"/>
    <property type="molecule type" value="Genomic_DNA"/>
</dbReference>
<name>A0A5J5FSC6_9GAMM</name>
<dbReference type="Proteomes" id="UP000335415">
    <property type="component" value="Unassembled WGS sequence"/>
</dbReference>
<dbReference type="RefSeq" id="WP_150437305.1">
    <property type="nucleotide sequence ID" value="NZ_VYKJ01000016.1"/>
</dbReference>
<evidence type="ECO:0000313" key="1">
    <source>
        <dbReference type="EMBL" id="KAA8995845.1"/>
    </source>
</evidence>
<proteinExistence type="predicted"/>
<protein>
    <submittedName>
        <fullName evidence="1">Uncharacterized protein</fullName>
    </submittedName>
</protein>
<comment type="caution">
    <text evidence="1">The sequence shown here is derived from an EMBL/GenBank/DDBJ whole genome shotgun (WGS) entry which is preliminary data.</text>
</comment>
<dbReference type="AlphaFoldDB" id="A0A5J5FSC6"/>
<reference evidence="1 2" key="1">
    <citation type="submission" date="2019-09" db="EMBL/GenBank/DDBJ databases">
        <authorList>
            <person name="Li Y."/>
        </authorList>
    </citation>
    <scope>NUCLEOTIDE SEQUENCE [LARGE SCALE GENOMIC DNA]</scope>
    <source>
        <strain evidence="1 2">L3-3HA</strain>
    </source>
</reference>
<sequence length="94" mass="10886">MTDTNIQNLTQCLYNIEMQAVQTMLVTALQHGFQLDDLIRLAQKYQTNAAVMECHNNGCRVNYATPEGYFTQHFGADLQQAANFAEQFDTWWYK</sequence>
<dbReference type="OrthoDB" id="6636711at2"/>
<keyword evidence="2" id="KW-1185">Reference proteome</keyword>
<gene>
    <name evidence="1" type="ORF">FJU30_22990</name>
</gene>
<accession>A0A5J5FSC6</accession>
<evidence type="ECO:0000313" key="2">
    <source>
        <dbReference type="Proteomes" id="UP000335415"/>
    </source>
</evidence>
<organism evidence="1 2">
    <name type="scientific">Affinibrenneria salicis</name>
    <dbReference type="NCBI Taxonomy" id="2590031"/>
    <lineage>
        <taxon>Bacteria</taxon>
        <taxon>Pseudomonadati</taxon>
        <taxon>Pseudomonadota</taxon>
        <taxon>Gammaproteobacteria</taxon>
        <taxon>Enterobacterales</taxon>
        <taxon>Pectobacteriaceae</taxon>
        <taxon>Affinibrenneria</taxon>
    </lineage>
</organism>